<keyword evidence="13" id="KW-1185">Reference proteome</keyword>
<dbReference type="PROSITE" id="PS00327">
    <property type="entry name" value="BACTERIAL_OPSIN_RET"/>
    <property type="match status" value="1"/>
</dbReference>
<evidence type="ECO:0000313" key="13">
    <source>
        <dbReference type="Proteomes" id="UP001149411"/>
    </source>
</evidence>
<comment type="subcellular location">
    <subcellularLocation>
        <location evidence="1">Membrane</location>
        <topology evidence="1">Multi-pass membrane protein</topology>
    </subcellularLocation>
</comment>
<dbReference type="PROSITE" id="PS00950">
    <property type="entry name" value="BACTERIAL_OPSIN_1"/>
    <property type="match status" value="1"/>
</dbReference>
<evidence type="ECO:0000256" key="10">
    <source>
        <dbReference type="ARBA" id="ARBA00023170"/>
    </source>
</evidence>
<dbReference type="Proteomes" id="UP001149411">
    <property type="component" value="Unassembled WGS sequence"/>
</dbReference>
<feature type="transmembrane region" description="Helical" evidence="11">
    <location>
        <begin position="37"/>
        <end position="58"/>
    </location>
</feature>
<evidence type="ECO:0000256" key="3">
    <source>
        <dbReference type="ARBA" id="ARBA00022543"/>
    </source>
</evidence>
<sequence length="249" mass="26616">MEAYTLALWAGALSMLLGTAVYLWLGRNVAVYEQSFFVISISITVIAATAYLAMALGTGRVTVGGEEVLIARYIDWILTTPLVVVLLGLVANASRRLIVTLVVVDICMMITATLGALTPSLSATAVWFGVGSVAYLIFLYLVLGSLSSAVTEMPDAVSDVYTTLRNLTVVVWSLYPVVWLLGGNVLGVVPSLAEGVAFVVLDILSKVVFSYILLSSHETLRVYGFYGAERDRVVSSSPMDSDASREADG</sequence>
<dbReference type="PRINTS" id="PR00251">
    <property type="entry name" value="BACTRLOPSIN"/>
</dbReference>
<dbReference type="Gene3D" id="1.20.1070.10">
    <property type="entry name" value="Rhodopsin 7-helix transmembrane proteins"/>
    <property type="match status" value="1"/>
</dbReference>
<evidence type="ECO:0000313" key="12">
    <source>
        <dbReference type="EMBL" id="MCX2818523.1"/>
    </source>
</evidence>
<gene>
    <name evidence="12" type="ORF">EGH25_04030</name>
</gene>
<dbReference type="SMART" id="SM01021">
    <property type="entry name" value="Bac_rhodopsin"/>
    <property type="match status" value="1"/>
</dbReference>
<dbReference type="GO" id="GO:0016020">
    <property type="term" value="C:membrane"/>
    <property type="evidence" value="ECO:0007669"/>
    <property type="project" value="UniProtKB-SubCell"/>
</dbReference>
<evidence type="ECO:0000256" key="8">
    <source>
        <dbReference type="ARBA" id="ARBA00022991"/>
    </source>
</evidence>
<dbReference type="Pfam" id="PF01036">
    <property type="entry name" value="Bac_rhodopsin"/>
    <property type="match status" value="1"/>
</dbReference>
<keyword evidence="3" id="KW-0600">Photoreceptor protein</keyword>
<comment type="caution">
    <text evidence="12">The sequence shown here is derived from an EMBL/GenBank/DDBJ whole genome shotgun (WGS) entry which is preliminary data.</text>
</comment>
<organism evidence="12 13">
    <name type="scientific">Halorutilus salinus</name>
    <dbReference type="NCBI Taxonomy" id="2487751"/>
    <lineage>
        <taxon>Archaea</taxon>
        <taxon>Methanobacteriati</taxon>
        <taxon>Methanobacteriota</taxon>
        <taxon>Stenosarchaea group</taxon>
        <taxon>Halobacteria</taxon>
        <taxon>Halorutilales</taxon>
        <taxon>Halorutilaceae</taxon>
        <taxon>Halorutilus</taxon>
    </lineage>
</organism>
<dbReference type="PANTHER" id="PTHR28286:SF2">
    <property type="entry name" value="BACTERIORHODOPSIN _OPSIN, NOPA (EUROFUNG)"/>
    <property type="match status" value="1"/>
</dbReference>
<accession>A0A9Q4C304</accession>
<evidence type="ECO:0000256" key="7">
    <source>
        <dbReference type="ARBA" id="ARBA00022989"/>
    </source>
</evidence>
<dbReference type="InterPro" id="IPR018229">
    <property type="entry name" value="Rhodopsin_retinal_BS"/>
</dbReference>
<feature type="transmembrane region" description="Helical" evidence="11">
    <location>
        <begin position="195"/>
        <end position="214"/>
    </location>
</feature>
<feature type="transmembrane region" description="Helical" evidence="11">
    <location>
        <begin position="124"/>
        <end position="146"/>
    </location>
</feature>
<dbReference type="GO" id="GO:0007602">
    <property type="term" value="P:phototransduction"/>
    <property type="evidence" value="ECO:0007669"/>
    <property type="project" value="UniProtKB-KW"/>
</dbReference>
<evidence type="ECO:0000256" key="4">
    <source>
        <dbReference type="ARBA" id="ARBA00022606"/>
    </source>
</evidence>
<protein>
    <submittedName>
        <fullName evidence="12">Bacteriorhodopsin</fullName>
    </submittedName>
</protein>
<keyword evidence="4" id="KW-0716">Sensory transduction</keyword>
<evidence type="ECO:0000256" key="11">
    <source>
        <dbReference type="SAM" id="Phobius"/>
    </source>
</evidence>
<feature type="transmembrane region" description="Helical" evidence="11">
    <location>
        <begin position="167"/>
        <end position="189"/>
    </location>
</feature>
<dbReference type="InterPro" id="IPR001425">
    <property type="entry name" value="Arc/bac/fun_rhodopsins"/>
</dbReference>
<proteinExistence type="inferred from homology"/>
<feature type="transmembrane region" description="Helical" evidence="11">
    <location>
        <begin position="97"/>
        <end position="118"/>
    </location>
</feature>
<evidence type="ECO:0000256" key="1">
    <source>
        <dbReference type="ARBA" id="ARBA00004141"/>
    </source>
</evidence>
<keyword evidence="6" id="KW-0681">Retinal protein</keyword>
<dbReference type="GO" id="GO:0005216">
    <property type="term" value="F:monoatomic ion channel activity"/>
    <property type="evidence" value="ECO:0007669"/>
    <property type="project" value="InterPro"/>
</dbReference>
<keyword evidence="10" id="KW-0675">Receptor</keyword>
<reference evidence="12" key="1">
    <citation type="submission" date="2022-09" db="EMBL/GenBank/DDBJ databases">
        <title>Haloadaptaus new haloarchaeum isolated from saline soil.</title>
        <authorList>
            <person name="Duran-Viseras A."/>
            <person name="Sanchez-Porro C."/>
            <person name="Ventosa A."/>
        </authorList>
    </citation>
    <scope>NUCLEOTIDE SEQUENCE</scope>
    <source>
        <strain evidence="12">F3-133</strain>
    </source>
</reference>
<evidence type="ECO:0000256" key="2">
    <source>
        <dbReference type="ARBA" id="ARBA00008130"/>
    </source>
</evidence>
<evidence type="ECO:0000256" key="5">
    <source>
        <dbReference type="ARBA" id="ARBA00022692"/>
    </source>
</evidence>
<comment type="similarity">
    <text evidence="2">Belongs to the archaeal/bacterial/fungal opsin family.</text>
</comment>
<keyword evidence="7 11" id="KW-1133">Transmembrane helix</keyword>
<dbReference type="EMBL" id="RKLV01000003">
    <property type="protein sequence ID" value="MCX2818523.1"/>
    <property type="molecule type" value="Genomic_DNA"/>
</dbReference>
<dbReference type="SUPFAM" id="SSF81321">
    <property type="entry name" value="Family A G protein-coupled receptor-like"/>
    <property type="match status" value="1"/>
</dbReference>
<feature type="transmembrane region" description="Helical" evidence="11">
    <location>
        <begin position="6"/>
        <end position="25"/>
    </location>
</feature>
<keyword evidence="8" id="KW-0157">Chromophore</keyword>
<dbReference type="RefSeq" id="WP_266086366.1">
    <property type="nucleotide sequence ID" value="NZ_RKLV01000003.1"/>
</dbReference>
<dbReference type="AlphaFoldDB" id="A0A9Q4C304"/>
<evidence type="ECO:0000256" key="9">
    <source>
        <dbReference type="ARBA" id="ARBA00023136"/>
    </source>
</evidence>
<keyword evidence="5 11" id="KW-0812">Transmembrane</keyword>
<feature type="transmembrane region" description="Helical" evidence="11">
    <location>
        <begin position="70"/>
        <end position="90"/>
    </location>
</feature>
<dbReference type="PANTHER" id="PTHR28286">
    <property type="match status" value="1"/>
</dbReference>
<name>A0A9Q4C304_9EURY</name>
<keyword evidence="9 11" id="KW-0472">Membrane</keyword>
<dbReference type="GO" id="GO:0009881">
    <property type="term" value="F:photoreceptor activity"/>
    <property type="evidence" value="ECO:0007669"/>
    <property type="project" value="UniProtKB-KW"/>
</dbReference>
<evidence type="ECO:0000256" key="6">
    <source>
        <dbReference type="ARBA" id="ARBA00022925"/>
    </source>
</evidence>